<organism evidence="1 2">
    <name type="scientific">Russula earlei</name>
    <dbReference type="NCBI Taxonomy" id="71964"/>
    <lineage>
        <taxon>Eukaryota</taxon>
        <taxon>Fungi</taxon>
        <taxon>Dikarya</taxon>
        <taxon>Basidiomycota</taxon>
        <taxon>Agaricomycotina</taxon>
        <taxon>Agaricomycetes</taxon>
        <taxon>Russulales</taxon>
        <taxon>Russulaceae</taxon>
        <taxon>Russula</taxon>
    </lineage>
</organism>
<dbReference type="EMBL" id="JAGFNK010000052">
    <property type="protein sequence ID" value="KAI9509941.1"/>
    <property type="molecule type" value="Genomic_DNA"/>
</dbReference>
<comment type="caution">
    <text evidence="1">The sequence shown here is derived from an EMBL/GenBank/DDBJ whole genome shotgun (WGS) entry which is preliminary data.</text>
</comment>
<proteinExistence type="predicted"/>
<keyword evidence="2" id="KW-1185">Reference proteome</keyword>
<accession>A0ACC0UFA5</accession>
<gene>
    <name evidence="1" type="ORF">F5148DRAFT_977498</name>
</gene>
<dbReference type="Proteomes" id="UP001207468">
    <property type="component" value="Unassembled WGS sequence"/>
</dbReference>
<protein>
    <submittedName>
        <fullName evidence="1">Uncharacterized protein</fullName>
    </submittedName>
</protein>
<name>A0ACC0UFA5_9AGAM</name>
<evidence type="ECO:0000313" key="1">
    <source>
        <dbReference type="EMBL" id="KAI9509941.1"/>
    </source>
</evidence>
<reference evidence="1" key="1">
    <citation type="submission" date="2021-03" db="EMBL/GenBank/DDBJ databases">
        <title>Evolutionary priming and transition to the ectomycorrhizal habit in an iconic lineage of mushroom-forming fungi: is preadaptation a requirement?</title>
        <authorList>
            <consortium name="DOE Joint Genome Institute"/>
            <person name="Looney B.P."/>
            <person name="Miyauchi S."/>
            <person name="Morin E."/>
            <person name="Drula E."/>
            <person name="Courty P.E."/>
            <person name="Chicoki N."/>
            <person name="Fauchery L."/>
            <person name="Kohler A."/>
            <person name="Kuo A."/>
            <person name="LaButti K."/>
            <person name="Pangilinan J."/>
            <person name="Lipzen A."/>
            <person name="Riley R."/>
            <person name="Andreopoulos W."/>
            <person name="He G."/>
            <person name="Johnson J."/>
            <person name="Barry K.W."/>
            <person name="Grigoriev I.V."/>
            <person name="Nagy L."/>
            <person name="Hibbett D."/>
            <person name="Henrissat B."/>
            <person name="Matheny P.B."/>
            <person name="Labbe J."/>
            <person name="Martin A.F."/>
        </authorList>
    </citation>
    <scope>NUCLEOTIDE SEQUENCE</scope>
    <source>
        <strain evidence="1">BPL698</strain>
    </source>
</reference>
<sequence>MATPDPPNSLGLDLVNPDPEPIVDSHSTLASPPTPPPQPTTESSTDATSPDTPDATNAATATGTTEVDDPPNYPPKSTVLKKTPYVNPDRVKTGGLPKDKLTDEELAERMARMRAQNEKIKQRRLDVAADEDAFKQTQAAERQRQAQMRKVQETINRTREQSARRKMDKMQSREWDSEKKAEGWPSTTKPERPAAPSTTRTNSGDDSTEADASQTGKPREDTNRGRGFVRRGRFRGGWRGRGQNRERAPTSSTSVPVPLDPPLEVENEKEEGQ</sequence>
<evidence type="ECO:0000313" key="2">
    <source>
        <dbReference type="Proteomes" id="UP001207468"/>
    </source>
</evidence>